<evidence type="ECO:0000313" key="1">
    <source>
        <dbReference type="EMBL" id="SLM22315.1"/>
    </source>
</evidence>
<keyword evidence="1" id="KW-0614">Plasmid</keyword>
<proteinExistence type="predicted"/>
<sequence>MSERMLSAIAAVEKGMPPVFPVMPFALFPEFMTLLKLALEKRKTESFDN</sequence>
<reference evidence="1" key="1">
    <citation type="submission" date="2017-03" db="EMBL/GenBank/DDBJ databases">
        <authorList>
            <consortium name="Pathogen Informatics"/>
        </authorList>
    </citation>
    <scope>NUCLEOTIDE SEQUENCE [LARGE SCALE GENOMIC DNA]</scope>
    <source>
        <strain evidence="1">K12 J53</strain>
    </source>
</reference>
<protein>
    <submittedName>
        <fullName evidence="1">Uncharacterized protein</fullName>
    </submittedName>
</protein>
<gene>
    <name evidence="1" type="ORF">R6K_0023</name>
</gene>
<geneLocation type="plasmid" evidence="1">
    <name>R6K</name>
</geneLocation>
<accession>A0A2P9AY37</accession>
<organism evidence="1">
    <name type="scientific">Escherichia coli</name>
    <dbReference type="NCBI Taxonomy" id="562"/>
    <lineage>
        <taxon>Bacteria</taxon>
        <taxon>Pseudomonadati</taxon>
        <taxon>Pseudomonadota</taxon>
        <taxon>Gammaproteobacteria</taxon>
        <taxon>Enterobacterales</taxon>
        <taxon>Enterobacteriaceae</taxon>
        <taxon>Escherichia</taxon>
    </lineage>
</organism>
<dbReference type="AlphaFoldDB" id="A0A2P9AY37"/>
<dbReference type="EMBL" id="LT827129">
    <property type="protein sequence ID" value="SLM22315.1"/>
    <property type="molecule type" value="Genomic_DNA"/>
</dbReference>
<name>A0A2P9AY37_ECOLX</name>
<dbReference type="RefSeq" id="WP_165839134.1">
    <property type="nucleotide sequence ID" value="NZ_CAJGWP010000013.1"/>
</dbReference>